<reference evidence="2" key="1">
    <citation type="submission" date="2018-11" db="EMBL/GenBank/DDBJ databases">
        <title>Chitinophaga lutea sp.nov., isolate from arsenic contaminated soil.</title>
        <authorList>
            <person name="Zong Y."/>
        </authorList>
    </citation>
    <scope>NUCLEOTIDE SEQUENCE [LARGE SCALE GENOMIC DNA]</scope>
    <source>
        <strain evidence="2">YLT18</strain>
    </source>
</reference>
<name>A0A3N4MU47_9BACT</name>
<comment type="caution">
    <text evidence="1">The sequence shown here is derived from an EMBL/GenBank/DDBJ whole genome shotgun (WGS) entry which is preliminary data.</text>
</comment>
<dbReference type="EMBL" id="RMBX01000001">
    <property type="protein sequence ID" value="RPD43079.1"/>
    <property type="molecule type" value="Genomic_DNA"/>
</dbReference>
<evidence type="ECO:0000313" key="1">
    <source>
        <dbReference type="EMBL" id="RPD43079.1"/>
    </source>
</evidence>
<evidence type="ECO:0000313" key="2">
    <source>
        <dbReference type="Proteomes" id="UP000279089"/>
    </source>
</evidence>
<accession>A0A3N4MU47</accession>
<dbReference type="Proteomes" id="UP000279089">
    <property type="component" value="Unassembled WGS sequence"/>
</dbReference>
<sequence>MYRFFTYHHNATPADLHEGGYFHAGYPDINQAMLDFLLAVRYDSLRIKPTDSADDFRKTSIYDQRGWRLASVYMDEHRNLRLELTPAEPNPVEGWLIDAPTASLFVAFHLESRNWLLASPGTDNVYQMSDRMVEMMNVARMYYDPNSFPYQQQGFLVERRGYRVVQPGTLEKDSEFLQLFDYFSSRQNALASFNFQKGAQGHSRHYGPFALMESRLISIPDKTTLFQSDGFGSWNPGLFVKDPHPQHFGFLRHRDPEYHPWSGQSMDYAVSVNGDLVDPHDPQMAVQPRVRFSSTLHLQSQTHAMDTFLNFDPRLLQDTSFRRYAQAFACERVQLVDRRTEVKLMAEIARGGQLTIPDQNNELQPMPSQTTYLIFNAKFHHMMPKTFTDKFPPKISEDGGKVFISEIARRSNHELLYNHTAVHALSVLSLRRQPDNAEIPYIPYRACVTYIPSGTARDQNPESFQVYFRLNDLTRLSSLLANIPQGITADFGPIRTPPQPISVTVINSNGLQPILHLTKQGGMSDLLVMAPAYIPAPIVEDLTAIYRGKYTMVDGPDKLFELIAGGSEAIAEQVRKTNESDPSQQRRMSR</sequence>
<dbReference type="RefSeq" id="WP_120514350.1">
    <property type="nucleotide sequence ID" value="NZ_QXZY01000001.1"/>
</dbReference>
<dbReference type="AlphaFoldDB" id="A0A3N4MU47"/>
<gene>
    <name evidence="1" type="ORF">EG028_01950</name>
</gene>
<organism evidence="1 2">
    <name type="scientific">Chitinophaga barathri</name>
    <dbReference type="NCBI Taxonomy" id="1647451"/>
    <lineage>
        <taxon>Bacteria</taxon>
        <taxon>Pseudomonadati</taxon>
        <taxon>Bacteroidota</taxon>
        <taxon>Chitinophagia</taxon>
        <taxon>Chitinophagales</taxon>
        <taxon>Chitinophagaceae</taxon>
        <taxon>Chitinophaga</taxon>
    </lineage>
</organism>
<keyword evidence="2" id="KW-1185">Reference proteome</keyword>
<proteinExistence type="predicted"/>
<protein>
    <submittedName>
        <fullName evidence="1">Uncharacterized protein</fullName>
    </submittedName>
</protein>